<dbReference type="Proteomes" id="UP000657918">
    <property type="component" value="Chromosome 4"/>
</dbReference>
<dbReference type="AlphaFoldDB" id="A0A835KE54"/>
<dbReference type="SMART" id="SM00248">
    <property type="entry name" value="ANK"/>
    <property type="match status" value="5"/>
</dbReference>
<evidence type="ECO:0000256" key="4">
    <source>
        <dbReference type="ARBA" id="ARBA00022833"/>
    </source>
</evidence>
<evidence type="ECO:0000256" key="1">
    <source>
        <dbReference type="ARBA" id="ARBA00022723"/>
    </source>
</evidence>
<evidence type="ECO:0000313" key="14">
    <source>
        <dbReference type="Proteomes" id="UP000657918"/>
    </source>
</evidence>
<sequence>MDLEIQRFSLTDLSKQTESKDHEFQNAAVFDTSVIKSIVEDDKLQLLSLQKKVVTERIIITKLFHLCCSFDAVACATTLIKGEFGLVPLINEPDSTGLTPLHAAATANAARCVKILLEKHARTDLKSRDERRLLPLELSLCNTRNNVIWNLDDNSTIKDLVAQISEMDLTTLKLLADKTKEIGDVAYKMAEAGRVVDLAALLVAAADKIHESILPVRDADLDCKEKTTIYEAVIREALALGAPTPSLRAAKRVTALSESERSEKRKLLLYEIELLQHFGVVDLGSCTDTKLPIIRAAQAGDETIIELLLKTNIDLKDVDADGHSALHWCLKAYKQSCPQQMKIMRLLLKHGARVNQKNRLGLTAVHIAASNGNSQALQALLLKDPDCINSNTEMKETPLFFAVKNGYKDCVEVLLHWGASTGVFNLRKQRPIDLAESQDMRFMLKNTDVNLIKRPIQLKYKAWLQEDDEIQGTCKELFNLTDEGNPANRTCSITSKVICKYFRSPRGCVRGTKCFYAHSEEEQQQLKQGRYMIHSPDAGQPGRRIFVGGLPASVDSDSLRKTLEEKFGSVDDGVVLGVQTADKMQTRGFGIVTFKDKKSVSAAAVEARHVTIMGKQVEIKTANPELQQAEFEESTQQRETNEIDEKLPRAQTPKDDTEKEIPSEKAITDVVNRHTLRSEKAMTDVFSRQTLPGEKAEKAILGCNSTEEKRCEPRTWADTLIHGQPKACSSESQAHERCMPKWFGTFRRWLPGFLQQVSKRGGQYALSSVKADFRSAFGLELDHASLGFSKLSDFVKSIPELCHITNHSPTNHMILLPSLPIPFQQQPLEDATMGSPSSHSDGSNCSQEPLLVAIENDELSDSSSRVSCQLNSRFLQFLIPDPIFHARPWVNSDSDGGKESSVGEGESGKGFREMEPGPRGGWHLVLEALARKKSSSSVYFLREFDFIDKYKASIAQGRCLGCNERRVLWANFPCQHLVWCADCKLQAMMAARIGEHKCVVCDIKVQRVDLISRPASAEETCI</sequence>
<dbReference type="InterPro" id="IPR012677">
    <property type="entry name" value="Nucleotide-bd_a/b_plait_sf"/>
</dbReference>
<dbReference type="InterPro" id="IPR000504">
    <property type="entry name" value="RRM_dom"/>
</dbReference>
<proteinExistence type="predicted"/>
<feature type="compositionally biased region" description="Polar residues" evidence="9">
    <location>
        <begin position="834"/>
        <end position="846"/>
    </location>
</feature>
<gene>
    <name evidence="13" type="ORF">SADUNF_Sadunf04G0092300</name>
</gene>
<keyword evidence="5 6" id="KW-0040">ANK repeat</keyword>
<evidence type="ECO:0000256" key="8">
    <source>
        <dbReference type="PROSITE-ProRule" id="PRU00723"/>
    </source>
</evidence>
<feature type="region of interest" description="Disordered" evidence="9">
    <location>
        <begin position="625"/>
        <end position="661"/>
    </location>
</feature>
<evidence type="ECO:0000256" key="5">
    <source>
        <dbReference type="ARBA" id="ARBA00023043"/>
    </source>
</evidence>
<keyword evidence="4 8" id="KW-0862">Zinc</keyword>
<dbReference type="PROSITE" id="PS50088">
    <property type="entry name" value="ANK_REPEAT"/>
    <property type="match status" value="3"/>
</dbReference>
<dbReference type="PROSITE" id="PS50102">
    <property type="entry name" value="RRM"/>
    <property type="match status" value="1"/>
</dbReference>
<dbReference type="EMBL" id="JADGMS010000004">
    <property type="protein sequence ID" value="KAF9684191.1"/>
    <property type="molecule type" value="Genomic_DNA"/>
</dbReference>
<evidence type="ECO:0000256" key="9">
    <source>
        <dbReference type="SAM" id="MobiDB-lite"/>
    </source>
</evidence>
<keyword evidence="1 8" id="KW-0479">Metal-binding</keyword>
<dbReference type="OrthoDB" id="673776at2759"/>
<dbReference type="GO" id="GO:0010468">
    <property type="term" value="P:regulation of gene expression"/>
    <property type="evidence" value="ECO:0007669"/>
    <property type="project" value="UniProtKB-ARBA"/>
</dbReference>
<comment type="caution">
    <text evidence="13">The sequence shown here is derived from an EMBL/GenBank/DDBJ whole genome shotgun (WGS) entry which is preliminary data.</text>
</comment>
<feature type="domain" description="HTH OST-type" evidence="12">
    <location>
        <begin position="742"/>
        <end position="818"/>
    </location>
</feature>
<dbReference type="InterPro" id="IPR036855">
    <property type="entry name" value="Znf_CCCH_sf"/>
</dbReference>
<keyword evidence="2" id="KW-0677">Repeat</keyword>
<evidence type="ECO:0000256" key="7">
    <source>
        <dbReference type="PROSITE-ProRule" id="PRU00176"/>
    </source>
</evidence>
<evidence type="ECO:0000259" key="12">
    <source>
        <dbReference type="PROSITE" id="PS51644"/>
    </source>
</evidence>
<feature type="region of interest" description="Disordered" evidence="9">
    <location>
        <begin position="827"/>
        <end position="846"/>
    </location>
</feature>
<dbReference type="SUPFAM" id="SSF54928">
    <property type="entry name" value="RNA-binding domain, RBD"/>
    <property type="match status" value="1"/>
</dbReference>
<dbReference type="Pfam" id="PF12872">
    <property type="entry name" value="OST-HTH"/>
    <property type="match status" value="1"/>
</dbReference>
<dbReference type="Pfam" id="PF13920">
    <property type="entry name" value="zf-C3HC4_3"/>
    <property type="match status" value="1"/>
</dbReference>
<dbReference type="InterPro" id="IPR025605">
    <property type="entry name" value="OST-HTH/LOTUS_dom"/>
</dbReference>
<feature type="repeat" description="ANK" evidence="6">
    <location>
        <begin position="96"/>
        <end position="128"/>
    </location>
</feature>
<dbReference type="InterPro" id="IPR041966">
    <property type="entry name" value="LOTUS-like"/>
</dbReference>
<dbReference type="Pfam" id="PF00023">
    <property type="entry name" value="Ank"/>
    <property type="match status" value="1"/>
</dbReference>
<evidence type="ECO:0000256" key="3">
    <source>
        <dbReference type="ARBA" id="ARBA00022771"/>
    </source>
</evidence>
<keyword evidence="3 8" id="KW-0863">Zinc-finger</keyword>
<dbReference type="PROSITE" id="PS50297">
    <property type="entry name" value="ANK_REP_REGION"/>
    <property type="match status" value="1"/>
</dbReference>
<dbReference type="Gene3D" id="1.25.40.20">
    <property type="entry name" value="Ankyrin repeat-containing domain"/>
    <property type="match status" value="2"/>
</dbReference>
<dbReference type="Pfam" id="PF00076">
    <property type="entry name" value="RRM_1"/>
    <property type="match status" value="1"/>
</dbReference>
<dbReference type="Gene3D" id="3.30.420.610">
    <property type="entry name" value="LOTUS domain-like"/>
    <property type="match status" value="1"/>
</dbReference>
<dbReference type="PANTHER" id="PTHR24203">
    <property type="entry name" value="ANKYRIN REPEAT FAMILY PROTEIN"/>
    <property type="match status" value="1"/>
</dbReference>
<dbReference type="InterPro" id="IPR036770">
    <property type="entry name" value="Ankyrin_rpt-contain_sf"/>
</dbReference>
<dbReference type="GO" id="GO:0008270">
    <property type="term" value="F:zinc ion binding"/>
    <property type="evidence" value="ECO:0007669"/>
    <property type="project" value="UniProtKB-KW"/>
</dbReference>
<dbReference type="PANTHER" id="PTHR24203:SF86">
    <property type="entry name" value="PROTEASOME 26S SUBUNIT, NON-ATPASE 10"/>
    <property type="match status" value="1"/>
</dbReference>
<keyword evidence="14" id="KW-1185">Reference proteome</keyword>
<evidence type="ECO:0000256" key="6">
    <source>
        <dbReference type="PROSITE-ProRule" id="PRU00023"/>
    </source>
</evidence>
<dbReference type="Gene3D" id="3.30.70.330">
    <property type="match status" value="1"/>
</dbReference>
<dbReference type="InterPro" id="IPR002110">
    <property type="entry name" value="Ankyrin_rpt"/>
</dbReference>
<dbReference type="GO" id="GO:0003723">
    <property type="term" value="F:RNA binding"/>
    <property type="evidence" value="ECO:0007669"/>
    <property type="project" value="UniProtKB-UniRule"/>
</dbReference>
<evidence type="ECO:0000256" key="2">
    <source>
        <dbReference type="ARBA" id="ARBA00022737"/>
    </source>
</evidence>
<feature type="zinc finger region" description="C3H1-type" evidence="8">
    <location>
        <begin position="493"/>
        <end position="521"/>
    </location>
</feature>
<keyword evidence="7" id="KW-0694">RNA-binding</keyword>
<accession>A0A835KE54</accession>
<feature type="compositionally biased region" description="Basic and acidic residues" evidence="9">
    <location>
        <begin position="635"/>
        <end position="661"/>
    </location>
</feature>
<evidence type="ECO:0000259" key="11">
    <source>
        <dbReference type="PROSITE" id="PS50103"/>
    </source>
</evidence>
<dbReference type="InterPro" id="IPR035979">
    <property type="entry name" value="RBD_domain_sf"/>
</dbReference>
<evidence type="ECO:0000259" key="10">
    <source>
        <dbReference type="PROSITE" id="PS50102"/>
    </source>
</evidence>
<organism evidence="13 14">
    <name type="scientific">Salix dunnii</name>
    <dbReference type="NCBI Taxonomy" id="1413687"/>
    <lineage>
        <taxon>Eukaryota</taxon>
        <taxon>Viridiplantae</taxon>
        <taxon>Streptophyta</taxon>
        <taxon>Embryophyta</taxon>
        <taxon>Tracheophyta</taxon>
        <taxon>Spermatophyta</taxon>
        <taxon>Magnoliopsida</taxon>
        <taxon>eudicotyledons</taxon>
        <taxon>Gunneridae</taxon>
        <taxon>Pentapetalae</taxon>
        <taxon>rosids</taxon>
        <taxon>fabids</taxon>
        <taxon>Malpighiales</taxon>
        <taxon>Salicaceae</taxon>
        <taxon>Saliceae</taxon>
        <taxon>Salix</taxon>
    </lineage>
</organism>
<dbReference type="InterPro" id="IPR000571">
    <property type="entry name" value="Znf_CCCH"/>
</dbReference>
<dbReference type="SUPFAM" id="SSF48403">
    <property type="entry name" value="Ankyrin repeat"/>
    <property type="match status" value="1"/>
</dbReference>
<feature type="domain" description="C3H1-type" evidence="11">
    <location>
        <begin position="493"/>
        <end position="521"/>
    </location>
</feature>
<reference evidence="13 14" key="1">
    <citation type="submission" date="2020-10" db="EMBL/GenBank/DDBJ databases">
        <title>Plant Genome Project.</title>
        <authorList>
            <person name="Zhang R.-G."/>
        </authorList>
    </citation>
    <scope>NUCLEOTIDE SEQUENCE [LARGE SCALE GENOMIC DNA]</scope>
    <source>
        <strain evidence="13">FAFU-HL-1</strain>
        <tissue evidence="13">Leaf</tissue>
    </source>
</reference>
<protein>
    <recommendedName>
        <fullName evidence="15">Ankyrin repeat family protein</fullName>
    </recommendedName>
</protein>
<dbReference type="SMART" id="SM00360">
    <property type="entry name" value="RRM"/>
    <property type="match status" value="1"/>
</dbReference>
<name>A0A835KE54_9ROSI</name>
<feature type="domain" description="RRM" evidence="10">
    <location>
        <begin position="543"/>
        <end position="624"/>
    </location>
</feature>
<evidence type="ECO:0000313" key="13">
    <source>
        <dbReference type="EMBL" id="KAF9684191.1"/>
    </source>
</evidence>
<feature type="repeat" description="ANK" evidence="6">
    <location>
        <begin position="321"/>
        <end position="359"/>
    </location>
</feature>
<feature type="region of interest" description="Disordered" evidence="9">
    <location>
        <begin position="890"/>
        <end position="914"/>
    </location>
</feature>
<dbReference type="PROSITE" id="PS51644">
    <property type="entry name" value="HTH_OST"/>
    <property type="match status" value="1"/>
</dbReference>
<dbReference type="Pfam" id="PF12796">
    <property type="entry name" value="Ank_2"/>
    <property type="match status" value="1"/>
</dbReference>
<evidence type="ECO:0008006" key="15">
    <source>
        <dbReference type="Google" id="ProtNLM"/>
    </source>
</evidence>
<feature type="repeat" description="ANK" evidence="6">
    <location>
        <begin position="394"/>
        <end position="426"/>
    </location>
</feature>
<dbReference type="SUPFAM" id="SSF90229">
    <property type="entry name" value="CCCH zinc finger"/>
    <property type="match status" value="1"/>
</dbReference>
<dbReference type="PROSITE" id="PS50103">
    <property type="entry name" value="ZF_C3H1"/>
    <property type="match status" value="1"/>
</dbReference>